<dbReference type="EMBL" id="MHJM01000006">
    <property type="protein sequence ID" value="OGY68204.1"/>
    <property type="molecule type" value="Genomic_DNA"/>
</dbReference>
<comment type="catalytic activity">
    <reaction evidence="4">
        <text>L-alanine = D-alanine</text>
        <dbReference type="Rhea" id="RHEA:20249"/>
        <dbReference type="ChEBI" id="CHEBI:57416"/>
        <dbReference type="ChEBI" id="CHEBI:57972"/>
        <dbReference type="EC" id="5.1.1.1"/>
    </reaction>
</comment>
<dbReference type="FunFam" id="3.20.20.10:FF:000002">
    <property type="entry name" value="Alanine racemase"/>
    <property type="match status" value="1"/>
</dbReference>
<keyword evidence="2 4" id="KW-0663">Pyridoxal phosphate</keyword>
<dbReference type="Pfam" id="PF01168">
    <property type="entry name" value="Ala_racemase_N"/>
    <property type="match status" value="1"/>
</dbReference>
<feature type="modified residue" description="N6-(pyridoxal phosphate)lysine" evidence="4 5">
    <location>
        <position position="37"/>
    </location>
</feature>
<dbReference type="STRING" id="1798410.A3H63_00070"/>
<dbReference type="InterPro" id="IPR020622">
    <property type="entry name" value="Ala_racemase_pyridoxalP-BS"/>
</dbReference>
<organism evidence="8 9">
    <name type="scientific">Candidatus Harrisonbacteria bacterium RIFCSPLOWO2_02_FULL_45_10c</name>
    <dbReference type="NCBI Taxonomy" id="1798410"/>
    <lineage>
        <taxon>Bacteria</taxon>
        <taxon>Candidatus Harrisoniibacteriota</taxon>
    </lineage>
</organism>
<dbReference type="PROSITE" id="PS00395">
    <property type="entry name" value="ALANINE_RACEMASE"/>
    <property type="match status" value="1"/>
</dbReference>
<dbReference type="SUPFAM" id="SSF51419">
    <property type="entry name" value="PLP-binding barrel"/>
    <property type="match status" value="1"/>
</dbReference>
<comment type="function">
    <text evidence="4">Catalyzes the interconversion of L-alanine and D-alanine. May also act on other amino acids.</text>
</comment>
<dbReference type="GO" id="GO:0008784">
    <property type="term" value="F:alanine racemase activity"/>
    <property type="evidence" value="ECO:0007669"/>
    <property type="project" value="UniProtKB-UniRule"/>
</dbReference>
<dbReference type="InterPro" id="IPR009006">
    <property type="entry name" value="Ala_racemase/Decarboxylase_C"/>
</dbReference>
<sequence>MEKYKTWVEIKKSAIHHNIKELRSLLKPRTQLWAVVKSNAYGHGLLPFSKASNVLSVSGFCIDSVTEGLALRNAGIKKPVLVLGPTLSSQPVNAAAQKDLTLTIANFEALRLLKSVKKPSKFHVKIDTGMHRQGFSLKEIPSLIKSLKMKTLVESCAGLYTHFASAKDINYPAYTDYQFSLFKKAAQMFERAGFKNLLKHAAATGGTLVNASYHCDAVRSGIGLYGLWPSKELEFQRPDIRLKPVLSWHALISEIKTLKKGDYIGYDLAERAVAPIKVAIIPIGYWHGFPRALSGIGEVLIRGRRAKVLGRVSMDLIVVNANQIPCAVNDRVTLIGWQKRSEISASEFAQKFGTTHYEAVTRINPLIERIVT</sequence>
<dbReference type="EC" id="5.1.1.1" evidence="4"/>
<evidence type="ECO:0000256" key="6">
    <source>
        <dbReference type="PIRSR" id="PIRSR600821-52"/>
    </source>
</evidence>
<dbReference type="PANTHER" id="PTHR30511:SF0">
    <property type="entry name" value="ALANINE RACEMASE, CATABOLIC-RELATED"/>
    <property type="match status" value="1"/>
</dbReference>
<proteinExistence type="inferred from homology"/>
<dbReference type="CDD" id="cd00430">
    <property type="entry name" value="PLPDE_III_AR"/>
    <property type="match status" value="1"/>
</dbReference>
<name>A0A1G1ZUH9_9BACT</name>
<feature type="domain" description="Alanine racemase C-terminal" evidence="7">
    <location>
        <begin position="245"/>
        <end position="372"/>
    </location>
</feature>
<protein>
    <recommendedName>
        <fullName evidence="4">Alanine racemase</fullName>
        <ecNumber evidence="4">5.1.1.1</ecNumber>
    </recommendedName>
</protein>
<comment type="caution">
    <text evidence="8">The sequence shown here is derived from an EMBL/GenBank/DDBJ whole genome shotgun (WGS) entry which is preliminary data.</text>
</comment>
<evidence type="ECO:0000259" key="7">
    <source>
        <dbReference type="SMART" id="SM01005"/>
    </source>
</evidence>
<dbReference type="InterPro" id="IPR001608">
    <property type="entry name" value="Ala_racemase_N"/>
</dbReference>
<dbReference type="HAMAP" id="MF_01201">
    <property type="entry name" value="Ala_racemase"/>
    <property type="match status" value="1"/>
</dbReference>
<feature type="active site" description="Proton acceptor; specific for L-alanine" evidence="4">
    <location>
        <position position="266"/>
    </location>
</feature>
<dbReference type="GO" id="GO:0030170">
    <property type="term" value="F:pyridoxal phosphate binding"/>
    <property type="evidence" value="ECO:0007669"/>
    <property type="project" value="UniProtKB-UniRule"/>
</dbReference>
<dbReference type="InterPro" id="IPR000821">
    <property type="entry name" value="Ala_racemase"/>
</dbReference>
<dbReference type="InterPro" id="IPR011079">
    <property type="entry name" value="Ala_racemase_C"/>
</dbReference>
<evidence type="ECO:0000313" key="9">
    <source>
        <dbReference type="Proteomes" id="UP000176284"/>
    </source>
</evidence>
<evidence type="ECO:0000256" key="5">
    <source>
        <dbReference type="PIRSR" id="PIRSR600821-50"/>
    </source>
</evidence>
<dbReference type="GO" id="GO:0030632">
    <property type="term" value="P:D-alanine biosynthetic process"/>
    <property type="evidence" value="ECO:0007669"/>
    <property type="project" value="UniProtKB-UniRule"/>
</dbReference>
<dbReference type="Gene3D" id="2.40.37.10">
    <property type="entry name" value="Lyase, Ornithine Decarboxylase, Chain A, domain 1"/>
    <property type="match status" value="1"/>
</dbReference>
<evidence type="ECO:0000256" key="3">
    <source>
        <dbReference type="ARBA" id="ARBA00023235"/>
    </source>
</evidence>
<dbReference type="Pfam" id="PF00842">
    <property type="entry name" value="Ala_racemase_C"/>
    <property type="match status" value="1"/>
</dbReference>
<dbReference type="GO" id="GO:0005829">
    <property type="term" value="C:cytosol"/>
    <property type="evidence" value="ECO:0007669"/>
    <property type="project" value="TreeGrafter"/>
</dbReference>
<dbReference type="PRINTS" id="PR00992">
    <property type="entry name" value="ALARACEMASE"/>
</dbReference>
<comment type="similarity">
    <text evidence="4">Belongs to the alanine racemase family.</text>
</comment>
<gene>
    <name evidence="8" type="ORF">A3H63_00070</name>
</gene>
<feature type="active site" description="Proton acceptor; specific for D-alanine" evidence="4">
    <location>
        <position position="37"/>
    </location>
</feature>
<dbReference type="SMART" id="SM01005">
    <property type="entry name" value="Ala_racemase_C"/>
    <property type="match status" value="1"/>
</dbReference>
<dbReference type="NCBIfam" id="TIGR00492">
    <property type="entry name" value="alr"/>
    <property type="match status" value="1"/>
</dbReference>
<accession>A0A1G1ZUH9</accession>
<keyword evidence="3 4" id="KW-0413">Isomerase</keyword>
<dbReference type="Gene3D" id="3.20.20.10">
    <property type="entry name" value="Alanine racemase"/>
    <property type="match status" value="1"/>
</dbReference>
<dbReference type="AlphaFoldDB" id="A0A1G1ZUH9"/>
<dbReference type="Proteomes" id="UP000176284">
    <property type="component" value="Unassembled WGS sequence"/>
</dbReference>
<feature type="binding site" evidence="4 6">
    <location>
        <position position="314"/>
    </location>
    <ligand>
        <name>substrate</name>
    </ligand>
</feature>
<dbReference type="PANTHER" id="PTHR30511">
    <property type="entry name" value="ALANINE RACEMASE"/>
    <property type="match status" value="1"/>
</dbReference>
<evidence type="ECO:0000256" key="4">
    <source>
        <dbReference type="HAMAP-Rule" id="MF_01201"/>
    </source>
</evidence>
<dbReference type="InterPro" id="IPR029066">
    <property type="entry name" value="PLP-binding_barrel"/>
</dbReference>
<reference evidence="8 9" key="1">
    <citation type="journal article" date="2016" name="Nat. Commun.">
        <title>Thousands of microbial genomes shed light on interconnected biogeochemical processes in an aquifer system.</title>
        <authorList>
            <person name="Anantharaman K."/>
            <person name="Brown C.T."/>
            <person name="Hug L.A."/>
            <person name="Sharon I."/>
            <person name="Castelle C.J."/>
            <person name="Probst A.J."/>
            <person name="Thomas B.C."/>
            <person name="Singh A."/>
            <person name="Wilkins M.J."/>
            <person name="Karaoz U."/>
            <person name="Brodie E.L."/>
            <person name="Williams K.H."/>
            <person name="Hubbard S.S."/>
            <person name="Banfield J.F."/>
        </authorList>
    </citation>
    <scope>NUCLEOTIDE SEQUENCE [LARGE SCALE GENOMIC DNA]</scope>
</reference>
<evidence type="ECO:0000313" key="8">
    <source>
        <dbReference type="EMBL" id="OGY68204.1"/>
    </source>
</evidence>
<comment type="cofactor">
    <cofactor evidence="1 4 5">
        <name>pyridoxal 5'-phosphate</name>
        <dbReference type="ChEBI" id="CHEBI:597326"/>
    </cofactor>
</comment>
<comment type="pathway">
    <text evidence="4">Amino-acid biosynthesis; D-alanine biosynthesis; D-alanine from L-alanine: step 1/1.</text>
</comment>
<dbReference type="SUPFAM" id="SSF50621">
    <property type="entry name" value="Alanine racemase C-terminal domain-like"/>
    <property type="match status" value="1"/>
</dbReference>
<dbReference type="UniPathway" id="UPA00042">
    <property type="reaction ID" value="UER00497"/>
</dbReference>
<evidence type="ECO:0000256" key="1">
    <source>
        <dbReference type="ARBA" id="ARBA00001933"/>
    </source>
</evidence>
<evidence type="ECO:0000256" key="2">
    <source>
        <dbReference type="ARBA" id="ARBA00022898"/>
    </source>
</evidence>
<feature type="binding site" evidence="4 6">
    <location>
        <position position="132"/>
    </location>
    <ligand>
        <name>substrate</name>
    </ligand>
</feature>